<proteinExistence type="predicted"/>
<keyword evidence="3" id="KW-1185">Reference proteome</keyword>
<evidence type="ECO:0000313" key="2">
    <source>
        <dbReference type="EMBL" id="THU53814.1"/>
    </source>
</evidence>
<dbReference type="PANTHER" id="PTHR33699:SF3">
    <property type="entry name" value="OS06G0347300 PROTEIN"/>
    <property type="match status" value="1"/>
</dbReference>
<dbReference type="STRING" id="52838.A0A4S8IZG4"/>
<evidence type="ECO:0000256" key="1">
    <source>
        <dbReference type="SAM" id="MobiDB-lite"/>
    </source>
</evidence>
<comment type="caution">
    <text evidence="2">The sequence shown here is derived from an EMBL/GenBank/DDBJ whole genome shotgun (WGS) entry which is preliminary data.</text>
</comment>
<gene>
    <name evidence="2" type="ORF">C4D60_Mb10t18390</name>
</gene>
<dbReference type="EMBL" id="PYDT01000008">
    <property type="protein sequence ID" value="THU53814.1"/>
    <property type="molecule type" value="Genomic_DNA"/>
</dbReference>
<organism evidence="2 3">
    <name type="scientific">Musa balbisiana</name>
    <name type="common">Banana</name>
    <dbReference type="NCBI Taxonomy" id="52838"/>
    <lineage>
        <taxon>Eukaryota</taxon>
        <taxon>Viridiplantae</taxon>
        <taxon>Streptophyta</taxon>
        <taxon>Embryophyta</taxon>
        <taxon>Tracheophyta</taxon>
        <taxon>Spermatophyta</taxon>
        <taxon>Magnoliopsida</taxon>
        <taxon>Liliopsida</taxon>
        <taxon>Zingiberales</taxon>
        <taxon>Musaceae</taxon>
        <taxon>Musa</taxon>
    </lineage>
</organism>
<accession>A0A4S8IZG4</accession>
<sequence length="253" mass="28895">MSKLPKLRGQAMPDKEGQSTSFSCPCDRDFTLPPATATAPLGSPIYNHQRFNDCLTTSHRLATTSHTYTTMEGMMKRHQVPAFGYWDYCDELPITRYFESAVQAGLIRGHFFGEDDDVFNVSAQVRPAYLNHHRKVKKAGDIGGEKHYGKGQQRKQVKVISDLKIQATPRRHRAPKAVDEDLYKIPPELLYQKPKRISSSFVPVYVSDNLGQFLFMFAEEIVKEVMVRMYGTQQRCLRGRRTGGVRAHRMPKL</sequence>
<dbReference type="PANTHER" id="PTHR33699">
    <property type="entry name" value="EXPRESSED PROTEIN"/>
    <property type="match status" value="1"/>
</dbReference>
<dbReference type="AlphaFoldDB" id="A0A4S8IZG4"/>
<dbReference type="Proteomes" id="UP000317650">
    <property type="component" value="Chromosome 10"/>
</dbReference>
<name>A0A4S8IZG4_MUSBA</name>
<protein>
    <submittedName>
        <fullName evidence="2">Uncharacterized protein</fullName>
    </submittedName>
</protein>
<evidence type="ECO:0000313" key="3">
    <source>
        <dbReference type="Proteomes" id="UP000317650"/>
    </source>
</evidence>
<reference evidence="2 3" key="1">
    <citation type="journal article" date="2019" name="Nat. Plants">
        <title>Genome sequencing of Musa balbisiana reveals subgenome evolution and function divergence in polyploid bananas.</title>
        <authorList>
            <person name="Yao X."/>
        </authorList>
    </citation>
    <scope>NUCLEOTIDE SEQUENCE [LARGE SCALE GENOMIC DNA]</scope>
    <source>
        <strain evidence="3">cv. DH-PKW</strain>
        <tissue evidence="2">Leaves</tissue>
    </source>
</reference>
<feature type="region of interest" description="Disordered" evidence="1">
    <location>
        <begin position="1"/>
        <end position="22"/>
    </location>
</feature>